<keyword evidence="9" id="KW-1015">Disulfide bond</keyword>
<evidence type="ECO:0000256" key="6">
    <source>
        <dbReference type="ARBA" id="ARBA00022725"/>
    </source>
</evidence>
<keyword evidence="4" id="KW-0716">Sensory transduction</keyword>
<evidence type="ECO:0000256" key="8">
    <source>
        <dbReference type="ARBA" id="ARBA00023136"/>
    </source>
</evidence>
<keyword evidence="14" id="KW-1185">Reference proteome</keyword>
<evidence type="ECO:0000313" key="14">
    <source>
        <dbReference type="Proteomes" id="UP000292052"/>
    </source>
</evidence>
<keyword evidence="10" id="KW-0675">Receptor</keyword>
<keyword evidence="3" id="KW-1003">Cell membrane</keyword>
<keyword evidence="8" id="KW-0472">Membrane</keyword>
<evidence type="ECO:0000256" key="11">
    <source>
        <dbReference type="ARBA" id="ARBA00023180"/>
    </source>
</evidence>
<feature type="non-terminal residue" evidence="13">
    <location>
        <position position="1"/>
    </location>
</feature>
<evidence type="ECO:0000256" key="7">
    <source>
        <dbReference type="ARBA" id="ARBA00022989"/>
    </source>
</evidence>
<comment type="similarity">
    <text evidence="2">Belongs to the CD36 family.</text>
</comment>
<keyword evidence="6" id="KW-0552">Olfaction</keyword>
<dbReference type="GO" id="GO:0007608">
    <property type="term" value="P:sensory perception of smell"/>
    <property type="evidence" value="ECO:0007669"/>
    <property type="project" value="UniProtKB-KW"/>
</dbReference>
<evidence type="ECO:0000256" key="12">
    <source>
        <dbReference type="ARBA" id="ARBA00040645"/>
    </source>
</evidence>
<evidence type="ECO:0000256" key="5">
    <source>
        <dbReference type="ARBA" id="ARBA00022692"/>
    </source>
</evidence>
<keyword evidence="5" id="KW-0812">Transmembrane</keyword>
<dbReference type="GO" id="GO:0005886">
    <property type="term" value="C:plasma membrane"/>
    <property type="evidence" value="ECO:0007669"/>
    <property type="project" value="UniProtKB-SubCell"/>
</dbReference>
<protein>
    <recommendedName>
        <fullName evidence="12">Sensory neuron membrane protein 2</fullName>
    </recommendedName>
</protein>
<evidence type="ECO:0000256" key="1">
    <source>
        <dbReference type="ARBA" id="ARBA00004236"/>
    </source>
</evidence>
<sequence length="278" mass="31903">LAFKAFPDILYFEVNKGVRLEKDTSQYDRFVELPFPVSFSVYLFHIENSEEILTGAKPNITEVGPYVYKQTRRKTVLYTDSEEDVIAYTQQETFEFDAAASSPRKEDDRVIALNAPLMSIYQIAEPMGVLVSAVVDNCIKSTFQANYGQIFINISVRELLFDGLNFCRNTEDNACSYINNIVCKQAATKRNVDVLEDSSLRFSYLNYKQKEPDGKYVVKRGIDDIEQLGHIVTWNDMKYTHYWGENTTCSEVKGTDSTVYPPRVKKDNSFFIYATDIC</sequence>
<dbReference type="AlphaFoldDB" id="A0A482WD34"/>
<comment type="subcellular location">
    <subcellularLocation>
        <location evidence="1">Cell membrane</location>
    </subcellularLocation>
</comment>
<evidence type="ECO:0000313" key="13">
    <source>
        <dbReference type="EMBL" id="RZC43076.1"/>
    </source>
</evidence>
<dbReference type="Proteomes" id="UP000292052">
    <property type="component" value="Unassembled WGS sequence"/>
</dbReference>
<dbReference type="Pfam" id="PF01130">
    <property type="entry name" value="CD36"/>
    <property type="match status" value="1"/>
</dbReference>
<dbReference type="PANTHER" id="PTHR11923">
    <property type="entry name" value="SCAVENGER RECEPTOR CLASS B TYPE-1 SR-B1"/>
    <property type="match status" value="1"/>
</dbReference>
<feature type="non-terminal residue" evidence="13">
    <location>
        <position position="278"/>
    </location>
</feature>
<organism evidence="13 14">
    <name type="scientific">Asbolus verrucosus</name>
    <name type="common">Desert ironclad beetle</name>
    <dbReference type="NCBI Taxonomy" id="1661398"/>
    <lineage>
        <taxon>Eukaryota</taxon>
        <taxon>Metazoa</taxon>
        <taxon>Ecdysozoa</taxon>
        <taxon>Arthropoda</taxon>
        <taxon>Hexapoda</taxon>
        <taxon>Insecta</taxon>
        <taxon>Pterygota</taxon>
        <taxon>Neoptera</taxon>
        <taxon>Endopterygota</taxon>
        <taxon>Coleoptera</taxon>
        <taxon>Polyphaga</taxon>
        <taxon>Cucujiformia</taxon>
        <taxon>Tenebrionidae</taxon>
        <taxon>Pimeliinae</taxon>
        <taxon>Asbolus</taxon>
    </lineage>
</organism>
<dbReference type="PRINTS" id="PR01609">
    <property type="entry name" value="CD36FAMILY"/>
</dbReference>
<accession>A0A482WD34</accession>
<reference evidence="13 14" key="1">
    <citation type="submission" date="2017-03" db="EMBL/GenBank/DDBJ databases">
        <title>Genome of the blue death feigning beetle - Asbolus verrucosus.</title>
        <authorList>
            <person name="Rider S.D."/>
        </authorList>
    </citation>
    <scope>NUCLEOTIDE SEQUENCE [LARGE SCALE GENOMIC DNA]</scope>
    <source>
        <strain evidence="13">Butters</strain>
        <tissue evidence="13">Head and leg muscle</tissue>
    </source>
</reference>
<evidence type="ECO:0000256" key="2">
    <source>
        <dbReference type="ARBA" id="ARBA00010532"/>
    </source>
</evidence>
<evidence type="ECO:0000256" key="3">
    <source>
        <dbReference type="ARBA" id="ARBA00022475"/>
    </source>
</evidence>
<name>A0A482WD34_ASBVE</name>
<proteinExistence type="inferred from homology"/>
<dbReference type="InterPro" id="IPR002159">
    <property type="entry name" value="CD36_fam"/>
</dbReference>
<dbReference type="GO" id="GO:0005044">
    <property type="term" value="F:scavenger receptor activity"/>
    <property type="evidence" value="ECO:0007669"/>
    <property type="project" value="TreeGrafter"/>
</dbReference>
<dbReference type="GO" id="GO:0005737">
    <property type="term" value="C:cytoplasm"/>
    <property type="evidence" value="ECO:0007669"/>
    <property type="project" value="TreeGrafter"/>
</dbReference>
<evidence type="ECO:0000256" key="4">
    <source>
        <dbReference type="ARBA" id="ARBA00022606"/>
    </source>
</evidence>
<keyword evidence="7" id="KW-1133">Transmembrane helix</keyword>
<dbReference type="EMBL" id="QDEB01002070">
    <property type="protein sequence ID" value="RZC43076.1"/>
    <property type="molecule type" value="Genomic_DNA"/>
</dbReference>
<dbReference type="PANTHER" id="PTHR11923:SF109">
    <property type="entry name" value="SENSORY NEURON MEMBRANE PROTEIN 2"/>
    <property type="match status" value="1"/>
</dbReference>
<gene>
    <name evidence="13" type="ORF">BDFB_004404</name>
</gene>
<evidence type="ECO:0000256" key="9">
    <source>
        <dbReference type="ARBA" id="ARBA00023157"/>
    </source>
</evidence>
<keyword evidence="11" id="KW-0325">Glycoprotein</keyword>
<evidence type="ECO:0000256" key="10">
    <source>
        <dbReference type="ARBA" id="ARBA00023170"/>
    </source>
</evidence>
<dbReference type="OrthoDB" id="195015at2759"/>
<dbReference type="STRING" id="1661398.A0A482WD34"/>
<comment type="caution">
    <text evidence="13">The sequence shown here is derived from an EMBL/GenBank/DDBJ whole genome shotgun (WGS) entry which is preliminary data.</text>
</comment>